<name>A0ABQ3XIA2_9ACTN</name>
<evidence type="ECO:0000313" key="3">
    <source>
        <dbReference type="EMBL" id="GID58219.1"/>
    </source>
</evidence>
<dbReference type="EMBL" id="BOMG01000082">
    <property type="protein sequence ID" value="GID58219.1"/>
    <property type="molecule type" value="Genomic_DNA"/>
</dbReference>
<feature type="compositionally biased region" description="Basic and acidic residues" evidence="1">
    <location>
        <begin position="145"/>
        <end position="159"/>
    </location>
</feature>
<dbReference type="RefSeq" id="WP_203801932.1">
    <property type="nucleotide sequence ID" value="NZ_BAAAQE010000006.1"/>
</dbReference>
<feature type="domain" description="DUF4132" evidence="2">
    <location>
        <begin position="851"/>
        <end position="1034"/>
    </location>
</feature>
<dbReference type="Pfam" id="PF13569">
    <property type="entry name" value="DUF4132"/>
    <property type="match status" value="1"/>
</dbReference>
<evidence type="ECO:0000256" key="1">
    <source>
        <dbReference type="SAM" id="MobiDB-lite"/>
    </source>
</evidence>
<comment type="caution">
    <text evidence="3">The sequence shown here is derived from an EMBL/GenBank/DDBJ whole genome shotgun (WGS) entry which is preliminary data.</text>
</comment>
<evidence type="ECO:0000259" key="2">
    <source>
        <dbReference type="Pfam" id="PF13569"/>
    </source>
</evidence>
<organism evidence="3 4">
    <name type="scientific">Actinoplanes couchii</name>
    <dbReference type="NCBI Taxonomy" id="403638"/>
    <lineage>
        <taxon>Bacteria</taxon>
        <taxon>Bacillati</taxon>
        <taxon>Actinomycetota</taxon>
        <taxon>Actinomycetes</taxon>
        <taxon>Micromonosporales</taxon>
        <taxon>Micromonosporaceae</taxon>
        <taxon>Actinoplanes</taxon>
    </lineage>
</organism>
<protein>
    <submittedName>
        <fullName evidence="3">MolR family transcriptional regulator</fullName>
    </submittedName>
</protein>
<sequence>MSSTESPDFVLPPSWQRYRVARRGSAGPVRFTPAATARATVDQRLTAMTGLLDKLLAARTTEESTRLAAREWLSGDPGARPFGAAVVGFVLNSYDSAWWHDSSLSNPVADVWITEHGLPFAAEAAVIMVALRIEDDYAPPYPRSTVDDKPGIRHRRLDETDSGWGTDSRIQALLRVRQALAAATEEEYAKVVDTLTPYREAHPYARTAAGVLVPEQRSWFEPDVRSAAVTGHDQYLANLLLTAAATEDDVRTLFPVATISAMVRSLPMFVTMLDGVGAAATPALFAWLDEVQSNADIRKRLLSALTLLPGDEVTQGLIDRIDTKYVRPALVEHAELFPARTLRLLAGAGGSGAVADLLRAHLLKHGDLAGQVLPLLGPEAAARVSAILADSTAVAPAPLSSVPAVLADPPWLRTAPPAKPVVITGLSCTDPATVRWLPEERERWAETEIRRFDRDGSGEPQARMNRILANKSSLQASAGFFLDGPEELIRPALARWQPTDGWHAGTFLRPIAARFELDLLPGMLVLARTAAAELAGPLQPFASPEVAVLMADWLARLKSVRDEATTWLLRHPAAASRALVPPALGKAGKSRRQAETALLTLHANGHTETVRAAARGYGDEAAAAIEILLAVDPLTVVPVKIPPVPAWAQPGLLPPVLLRDGSGRLPDSAVPHLITMLALSKTGDPYPGLATVREACEPVALAGFCRGVFDLWQASGAESKENWALEALGVFGDDETVRMLSPLILAWPGENGHNKAVTGLRILSAIGTDVALMHLHGIAQRSRFTGLKNAARQKMDEVAAAIGLTADQLADRLVPDFGLAADGTLVLDYGPRQFTVGFDEQLKPYVSDAAGKRLKSLPKPGVKDDPELAPAAAKRFGALKKDVRTVAADQVRRLEQAMVTGRRWSGADFQRLFVGHPLLWHIVRRLVWVRFDAAGQPGAAFRIAEDRTLSTMDDETTTLADDAVVGVAHPLHLGDTGPAWAEVFADYQILQPFAQLGRPVLTLTEAERAASTLDRFRGVKVPTGRLIGLERRGWRRETPQDAGVQSQIEFTVEPGRTVVVAIEPGIAVGYLEMFPEQEVTDVFLHDGTGSRWWNQEKVGHRLFGTLDPVVASEILRDLTAVTEG</sequence>
<reference evidence="3 4" key="1">
    <citation type="submission" date="2021-01" db="EMBL/GenBank/DDBJ databases">
        <title>Whole genome shotgun sequence of Actinoplanes couchii NBRC 106145.</title>
        <authorList>
            <person name="Komaki H."/>
            <person name="Tamura T."/>
        </authorList>
    </citation>
    <scope>NUCLEOTIDE SEQUENCE [LARGE SCALE GENOMIC DNA]</scope>
    <source>
        <strain evidence="3 4">NBRC 106145</strain>
    </source>
</reference>
<feature type="region of interest" description="Disordered" evidence="1">
    <location>
        <begin position="142"/>
        <end position="162"/>
    </location>
</feature>
<gene>
    <name evidence="3" type="ORF">Aco03nite_066230</name>
</gene>
<evidence type="ECO:0000313" key="4">
    <source>
        <dbReference type="Proteomes" id="UP000612282"/>
    </source>
</evidence>
<dbReference type="InterPro" id="IPR025406">
    <property type="entry name" value="DUF4132"/>
</dbReference>
<proteinExistence type="predicted"/>
<accession>A0ABQ3XIA2</accession>
<dbReference type="Proteomes" id="UP000612282">
    <property type="component" value="Unassembled WGS sequence"/>
</dbReference>
<keyword evidence="4" id="KW-1185">Reference proteome</keyword>